<evidence type="ECO:0000313" key="1">
    <source>
        <dbReference type="EMBL" id="QNM05461.1"/>
    </source>
</evidence>
<proteinExistence type="predicted"/>
<name>A0A7G9G3S9_9FIRM</name>
<dbReference type="Proteomes" id="UP000515823">
    <property type="component" value="Chromosome"/>
</dbReference>
<dbReference type="EMBL" id="CP060634">
    <property type="protein sequence ID" value="QNM05461.1"/>
    <property type="molecule type" value="Genomic_DNA"/>
</dbReference>
<evidence type="ECO:0000313" key="2">
    <source>
        <dbReference type="Proteomes" id="UP000515823"/>
    </source>
</evidence>
<dbReference type="AlphaFoldDB" id="A0A7G9G3S9"/>
<reference evidence="1 2" key="1">
    <citation type="submission" date="2020-08" db="EMBL/GenBank/DDBJ databases">
        <authorList>
            <person name="Liu C."/>
            <person name="Sun Q."/>
        </authorList>
    </citation>
    <scope>NUCLEOTIDE SEQUENCE [LARGE SCALE GENOMIC DNA]</scope>
    <source>
        <strain evidence="1 2">NSJ-38</strain>
    </source>
</reference>
<dbReference type="KEGG" id="qdo:H9Q78_13680"/>
<gene>
    <name evidence="1" type="ORF">H9Q78_13680</name>
</gene>
<sequence>MEFIQYGAACGVPAEIIRISRRHVSGTAEAGIKRPLHRQRAEIVTVQNFCRYLNGDF</sequence>
<organism evidence="1 2">
    <name type="scientific">Qiania dongpingensis</name>
    <dbReference type="NCBI Taxonomy" id="2763669"/>
    <lineage>
        <taxon>Bacteria</taxon>
        <taxon>Bacillati</taxon>
        <taxon>Bacillota</taxon>
        <taxon>Clostridia</taxon>
        <taxon>Lachnospirales</taxon>
        <taxon>Lachnospiraceae</taxon>
        <taxon>Qiania</taxon>
    </lineage>
</organism>
<protein>
    <submittedName>
        <fullName evidence="1">Uncharacterized protein</fullName>
    </submittedName>
</protein>
<accession>A0A7G9G3S9</accession>
<keyword evidence="2" id="KW-1185">Reference proteome</keyword>
<dbReference type="RefSeq" id="WP_249302488.1">
    <property type="nucleotide sequence ID" value="NZ_CP060634.1"/>
</dbReference>